<protein>
    <submittedName>
        <fullName evidence="2">Sortase domain-bontaining protein</fullName>
    </submittedName>
</protein>
<dbReference type="InterPro" id="IPR005754">
    <property type="entry name" value="Sortase"/>
</dbReference>
<organism evidence="2 3">
    <name type="scientific">Prauserella oleivorans</name>
    <dbReference type="NCBI Taxonomy" id="1478153"/>
    <lineage>
        <taxon>Bacteria</taxon>
        <taxon>Bacillati</taxon>
        <taxon>Actinomycetota</taxon>
        <taxon>Actinomycetes</taxon>
        <taxon>Pseudonocardiales</taxon>
        <taxon>Pseudonocardiaceae</taxon>
        <taxon>Prauserella</taxon>
    </lineage>
</organism>
<evidence type="ECO:0000256" key="1">
    <source>
        <dbReference type="ARBA" id="ARBA00022801"/>
    </source>
</evidence>
<proteinExistence type="predicted"/>
<dbReference type="Pfam" id="PF04203">
    <property type="entry name" value="Sortase"/>
    <property type="match status" value="1"/>
</dbReference>
<dbReference type="Proteomes" id="UP001597478">
    <property type="component" value="Unassembled WGS sequence"/>
</dbReference>
<gene>
    <name evidence="2" type="ORF">ACFS2C_19140</name>
</gene>
<dbReference type="EMBL" id="JBHUOF010000030">
    <property type="protein sequence ID" value="MFD2801508.1"/>
    <property type="molecule type" value="Genomic_DNA"/>
</dbReference>
<accession>A0ABW5WBZ1</accession>
<dbReference type="InterPro" id="IPR023365">
    <property type="entry name" value="Sortase_dom-sf"/>
</dbReference>
<dbReference type="CDD" id="cd05829">
    <property type="entry name" value="Sortase_F"/>
    <property type="match status" value="1"/>
</dbReference>
<dbReference type="SUPFAM" id="SSF63817">
    <property type="entry name" value="Sortase"/>
    <property type="match status" value="1"/>
</dbReference>
<name>A0ABW5WBZ1_9PSEU</name>
<evidence type="ECO:0000313" key="3">
    <source>
        <dbReference type="Proteomes" id="UP001597478"/>
    </source>
</evidence>
<comment type="caution">
    <text evidence="2">The sequence shown here is derived from an EMBL/GenBank/DDBJ whole genome shotgun (WGS) entry which is preliminary data.</text>
</comment>
<evidence type="ECO:0000313" key="2">
    <source>
        <dbReference type="EMBL" id="MFD2801508.1"/>
    </source>
</evidence>
<keyword evidence="3" id="KW-1185">Reference proteome</keyword>
<dbReference type="Gene3D" id="2.40.260.10">
    <property type="entry name" value="Sortase"/>
    <property type="match status" value="1"/>
</dbReference>
<reference evidence="3" key="1">
    <citation type="journal article" date="2019" name="Int. J. Syst. Evol. Microbiol.">
        <title>The Global Catalogue of Microorganisms (GCM) 10K type strain sequencing project: providing services to taxonomists for standard genome sequencing and annotation.</title>
        <authorList>
            <consortium name="The Broad Institute Genomics Platform"/>
            <consortium name="The Broad Institute Genome Sequencing Center for Infectious Disease"/>
            <person name="Wu L."/>
            <person name="Ma J."/>
        </authorList>
    </citation>
    <scope>NUCLEOTIDE SEQUENCE [LARGE SCALE GENOMIC DNA]</scope>
    <source>
        <strain evidence="3">IBRC-M 10906</strain>
    </source>
</reference>
<dbReference type="InterPro" id="IPR042001">
    <property type="entry name" value="Sortase_F"/>
</dbReference>
<keyword evidence="1" id="KW-0378">Hydrolase</keyword>
<dbReference type="RefSeq" id="WP_377388223.1">
    <property type="nucleotide sequence ID" value="NZ_JBHSAN010000010.1"/>
</dbReference>
<sequence>MSVSVNTQRNDARRLGAAAAAVVVTLAAVLTTVTLARSRTVAMPTGLTGTGTEPARVGIVASVPAPRAHAPLPAATPESLRIPALGLDTSALVELGRTPTGELEVPGTGDAVGWTPAAHTPGERGAALLTGHIDVAYERGAFFGLSGLTPGSGIVVGRADGVEAVFTVFRVQRLPQETALAAALAPSDEPDLRLLSAVDAAGEDTQAVLVTARLTGTGGS</sequence>